<sequence>MIATARRDAALQPGLRWAEATKIRDEWLGLGLSTEPADRPATEEAIASIYAGHRRSRPEFHWVLSPAAAVSHLAGLPTHQTLRSYVGDGRPPAVDLGGARPVASDIAAGLSHLRSRMAATYVEPPPDRKPLQRQKGKPWPVLPADRALDAGLPFHELLRQGVREALFRTLADAVYNPIRAAIPGFPSRDAVPVCWYGHQDAAWIGHADVLHRLGLAAPVGAFGTWVTLARAGGWWWPGESHCVLVDRPAVIRTEPIPGAWYGELRLRTVEYRDGWSI</sequence>
<evidence type="ECO:0000313" key="1">
    <source>
        <dbReference type="EMBL" id="GIM94164.1"/>
    </source>
</evidence>
<reference evidence="1 2" key="1">
    <citation type="submission" date="2021-03" db="EMBL/GenBank/DDBJ databases">
        <title>Whole genome shotgun sequence of Actinoplanes toevensis NBRC 105298.</title>
        <authorList>
            <person name="Komaki H."/>
            <person name="Tamura T."/>
        </authorList>
    </citation>
    <scope>NUCLEOTIDE SEQUENCE [LARGE SCALE GENOMIC DNA]</scope>
    <source>
        <strain evidence="1 2">NBRC 105298</strain>
    </source>
</reference>
<accession>A0A919TDU0</accession>
<dbReference type="RefSeq" id="WP_213009951.1">
    <property type="nucleotide sequence ID" value="NZ_BOQN01000076.1"/>
</dbReference>
<name>A0A919TDU0_9ACTN</name>
<proteinExistence type="predicted"/>
<protein>
    <submittedName>
        <fullName evidence="1">Uncharacterized protein</fullName>
    </submittedName>
</protein>
<gene>
    <name evidence="1" type="ORF">Ato02nite_059570</name>
</gene>
<dbReference type="Proteomes" id="UP000677082">
    <property type="component" value="Unassembled WGS sequence"/>
</dbReference>
<evidence type="ECO:0000313" key="2">
    <source>
        <dbReference type="Proteomes" id="UP000677082"/>
    </source>
</evidence>
<keyword evidence="2" id="KW-1185">Reference proteome</keyword>
<dbReference type="EMBL" id="BOQN01000076">
    <property type="protein sequence ID" value="GIM94164.1"/>
    <property type="molecule type" value="Genomic_DNA"/>
</dbReference>
<dbReference type="AlphaFoldDB" id="A0A919TDU0"/>
<organism evidence="1 2">
    <name type="scientific">Paractinoplanes toevensis</name>
    <dbReference type="NCBI Taxonomy" id="571911"/>
    <lineage>
        <taxon>Bacteria</taxon>
        <taxon>Bacillati</taxon>
        <taxon>Actinomycetota</taxon>
        <taxon>Actinomycetes</taxon>
        <taxon>Micromonosporales</taxon>
        <taxon>Micromonosporaceae</taxon>
        <taxon>Paractinoplanes</taxon>
    </lineage>
</organism>
<comment type="caution">
    <text evidence="1">The sequence shown here is derived from an EMBL/GenBank/DDBJ whole genome shotgun (WGS) entry which is preliminary data.</text>
</comment>